<comment type="caution">
    <text evidence="1">The sequence shown here is derived from an EMBL/GenBank/DDBJ whole genome shotgun (WGS) entry which is preliminary data.</text>
</comment>
<dbReference type="SUPFAM" id="SSF55729">
    <property type="entry name" value="Acyl-CoA N-acyltransferases (Nat)"/>
    <property type="match status" value="1"/>
</dbReference>
<gene>
    <name evidence="1" type="ORF">CHU93_00170</name>
</gene>
<reference evidence="1 2" key="1">
    <citation type="submission" date="2017-07" db="EMBL/GenBank/DDBJ databases">
        <title>Sandarakinorhabdus cyanobacteriorum sp. nov., a novel bacterium isolated from cyanobacterial aggregates in a eutrophic lake.</title>
        <authorList>
            <person name="Cai H."/>
        </authorList>
    </citation>
    <scope>NUCLEOTIDE SEQUENCE [LARGE SCALE GENOMIC DNA]</scope>
    <source>
        <strain evidence="1 2">TH057</strain>
    </source>
</reference>
<evidence type="ECO:0000313" key="1">
    <source>
        <dbReference type="EMBL" id="OYQ37992.1"/>
    </source>
</evidence>
<dbReference type="OrthoDB" id="942673at2"/>
<dbReference type="RefSeq" id="WP_094472214.1">
    <property type="nucleotide sequence ID" value="NZ_NOXT01000013.1"/>
</dbReference>
<evidence type="ECO:0000313" key="2">
    <source>
        <dbReference type="Proteomes" id="UP000216991"/>
    </source>
</evidence>
<evidence type="ECO:0008006" key="3">
    <source>
        <dbReference type="Google" id="ProtNLM"/>
    </source>
</evidence>
<dbReference type="Proteomes" id="UP000216991">
    <property type="component" value="Unassembled WGS sequence"/>
</dbReference>
<dbReference type="InterPro" id="IPR016181">
    <property type="entry name" value="Acyl_CoA_acyltransferase"/>
</dbReference>
<dbReference type="AlphaFoldDB" id="A0A255Z988"/>
<keyword evidence="2" id="KW-1185">Reference proteome</keyword>
<accession>A0A255Z988</accession>
<protein>
    <recommendedName>
        <fullName evidence="3">N-acetyltransferase domain-containing protein</fullName>
    </recommendedName>
</protein>
<proteinExistence type="predicted"/>
<name>A0A255Z988_9SPHN</name>
<organism evidence="1 2">
    <name type="scientific">Sandarakinorhabdus cyanobacteriorum</name>
    <dbReference type="NCBI Taxonomy" id="1981098"/>
    <lineage>
        <taxon>Bacteria</taxon>
        <taxon>Pseudomonadati</taxon>
        <taxon>Pseudomonadota</taxon>
        <taxon>Alphaproteobacteria</taxon>
        <taxon>Sphingomonadales</taxon>
        <taxon>Sphingosinicellaceae</taxon>
        <taxon>Sandarakinorhabdus</taxon>
    </lineage>
</organism>
<sequence>MAAAFRFTIHAIIDDLPDRPIYGKLIDDLPAPIAWFSRLVVDPAFRGAGLSSGLDSLAANEPFRHGARSILATGGSVAANRFRHEVMLRHGWAFLGEALGMIDLPIVPAGPPRIYARFLTEAT</sequence>
<dbReference type="EMBL" id="NOXT01000013">
    <property type="protein sequence ID" value="OYQ37992.1"/>
    <property type="molecule type" value="Genomic_DNA"/>
</dbReference>